<evidence type="ECO:0000256" key="2">
    <source>
        <dbReference type="ARBA" id="ARBA00022679"/>
    </source>
</evidence>
<name>A0A194SC54_RHOGW</name>
<evidence type="ECO:0000313" key="6">
    <source>
        <dbReference type="Proteomes" id="UP000053890"/>
    </source>
</evidence>
<gene>
    <name evidence="5" type="ORF">RHOBADRAFT_10824</name>
</gene>
<dbReference type="PANTHER" id="PTHR32385">
    <property type="entry name" value="MANNOSYL PHOSPHORYLINOSITOL CERAMIDE SYNTHASE"/>
    <property type="match status" value="1"/>
</dbReference>
<dbReference type="Gene3D" id="3.90.550.20">
    <property type="match status" value="1"/>
</dbReference>
<protein>
    <submittedName>
        <fullName evidence="5">Glycosyltransferase family 32 protein</fullName>
    </submittedName>
</protein>
<keyword evidence="2 5" id="KW-0808">Transferase</keyword>
<dbReference type="GO" id="GO:0000030">
    <property type="term" value="F:mannosyltransferase activity"/>
    <property type="evidence" value="ECO:0007669"/>
    <property type="project" value="TreeGrafter"/>
</dbReference>
<dbReference type="SUPFAM" id="SSF53448">
    <property type="entry name" value="Nucleotide-diphospho-sugar transferases"/>
    <property type="match status" value="1"/>
</dbReference>
<dbReference type="EMBL" id="KQ474073">
    <property type="protein sequence ID" value="KPV78179.1"/>
    <property type="molecule type" value="Genomic_DNA"/>
</dbReference>
<dbReference type="RefSeq" id="XP_018274228.1">
    <property type="nucleotide sequence ID" value="XM_018412009.1"/>
</dbReference>
<dbReference type="PANTHER" id="PTHR32385:SF15">
    <property type="entry name" value="INOSITOL PHOSPHOCERAMIDE MANNOSYLTRANSFERASE 1"/>
    <property type="match status" value="1"/>
</dbReference>
<dbReference type="Proteomes" id="UP000053890">
    <property type="component" value="Unassembled WGS sequence"/>
</dbReference>
<dbReference type="FunFam" id="3.90.550.20:FF:000005">
    <property type="entry name" value="Unplaced genomic scaffold supercont1.17, whole genome shotgun sequence"/>
    <property type="match status" value="1"/>
</dbReference>
<keyword evidence="6" id="KW-1185">Reference proteome</keyword>
<accession>A0A194SC54</accession>
<feature type="transmembrane region" description="Helical" evidence="4">
    <location>
        <begin position="310"/>
        <end position="331"/>
    </location>
</feature>
<dbReference type="GO" id="GO:0016020">
    <property type="term" value="C:membrane"/>
    <property type="evidence" value="ECO:0007669"/>
    <property type="project" value="GOC"/>
</dbReference>
<evidence type="ECO:0000256" key="4">
    <source>
        <dbReference type="SAM" id="Phobius"/>
    </source>
</evidence>
<proteinExistence type="inferred from homology"/>
<feature type="region of interest" description="Disordered" evidence="3">
    <location>
        <begin position="17"/>
        <end position="46"/>
    </location>
</feature>
<comment type="similarity">
    <text evidence="1">Belongs to the glycosyltransferase 32 family.</text>
</comment>
<evidence type="ECO:0000313" key="5">
    <source>
        <dbReference type="EMBL" id="KPV78179.1"/>
    </source>
</evidence>
<organism evidence="5 6">
    <name type="scientific">Rhodotorula graminis (strain WP1)</name>
    <dbReference type="NCBI Taxonomy" id="578459"/>
    <lineage>
        <taxon>Eukaryota</taxon>
        <taxon>Fungi</taxon>
        <taxon>Dikarya</taxon>
        <taxon>Basidiomycota</taxon>
        <taxon>Pucciniomycotina</taxon>
        <taxon>Microbotryomycetes</taxon>
        <taxon>Sporidiobolales</taxon>
        <taxon>Sporidiobolaceae</taxon>
        <taxon>Rhodotorula</taxon>
    </lineage>
</organism>
<dbReference type="Pfam" id="PF04488">
    <property type="entry name" value="Gly_transf_sug"/>
    <property type="match status" value="1"/>
</dbReference>
<keyword evidence="4" id="KW-0472">Membrane</keyword>
<dbReference type="InterPro" id="IPR051706">
    <property type="entry name" value="Glycosyltransferase_domain"/>
</dbReference>
<evidence type="ECO:0000256" key="1">
    <source>
        <dbReference type="ARBA" id="ARBA00009003"/>
    </source>
</evidence>
<keyword evidence="4" id="KW-0812">Transmembrane</keyword>
<evidence type="ECO:0000256" key="3">
    <source>
        <dbReference type="SAM" id="MobiDB-lite"/>
    </source>
</evidence>
<feature type="non-terminal residue" evidence="5">
    <location>
        <position position="332"/>
    </location>
</feature>
<dbReference type="STRING" id="578459.A0A194SC54"/>
<dbReference type="OrthoDB" id="3647at2759"/>
<keyword evidence="4" id="KW-1133">Transmembrane helix</keyword>
<dbReference type="GeneID" id="28972458"/>
<dbReference type="OMA" id="ASSWHGW"/>
<sequence>MRLYERLAAAARSNLPIPDKGQKVVGGGGGAGDPEPLAQPVGDDEQLSPVLVVTRDDAERGDESVQDLLNRLDERGWFSNSSSTSADLEAVAEPEHKQKIPKIIHATWKTDTVPVRWAEVRQGCIDLHPDYEFKLWSDAASRAFIAEHYPWFLSTFDGYTYPIQRADVIRYFVLHHFGGIYMDLDIGCRRNLDPFLYFDVILPATIPVGVSNDLMFAERGHPFMDLVIHNLITFDHSYGTNYPTVMFSTGPMFVSAVYGMWPKDVDEGVERQVRILPRRWYGKNAPVNEMHESYFDHFYGSSWHADDAGFITFLGKFGIALMYVGLGIVVLG</sequence>
<dbReference type="AlphaFoldDB" id="A0A194SC54"/>
<dbReference type="GO" id="GO:0051999">
    <property type="term" value="P:mannosyl-inositol phosphorylceramide biosynthetic process"/>
    <property type="evidence" value="ECO:0007669"/>
    <property type="project" value="TreeGrafter"/>
</dbReference>
<dbReference type="InterPro" id="IPR029044">
    <property type="entry name" value="Nucleotide-diphossugar_trans"/>
</dbReference>
<dbReference type="InterPro" id="IPR007577">
    <property type="entry name" value="GlycoTrfase_DXD_sugar-bd_CS"/>
</dbReference>
<reference evidence="5 6" key="1">
    <citation type="journal article" date="2015" name="Front. Microbiol.">
        <title>Genome sequence of the plant growth promoting endophytic yeast Rhodotorula graminis WP1.</title>
        <authorList>
            <person name="Firrincieli A."/>
            <person name="Otillar R."/>
            <person name="Salamov A."/>
            <person name="Schmutz J."/>
            <person name="Khan Z."/>
            <person name="Redman R.S."/>
            <person name="Fleck N.D."/>
            <person name="Lindquist E."/>
            <person name="Grigoriev I.V."/>
            <person name="Doty S.L."/>
        </authorList>
    </citation>
    <scope>NUCLEOTIDE SEQUENCE [LARGE SCALE GENOMIC DNA]</scope>
    <source>
        <strain evidence="5 6">WP1</strain>
    </source>
</reference>